<dbReference type="STRING" id="1035707.SAMN05216552_100754"/>
<organism evidence="2 3">
    <name type="scientific">Pseudoduganella namucuonensis</name>
    <dbReference type="NCBI Taxonomy" id="1035707"/>
    <lineage>
        <taxon>Bacteria</taxon>
        <taxon>Pseudomonadati</taxon>
        <taxon>Pseudomonadota</taxon>
        <taxon>Betaproteobacteria</taxon>
        <taxon>Burkholderiales</taxon>
        <taxon>Oxalobacteraceae</taxon>
        <taxon>Telluria group</taxon>
        <taxon>Pseudoduganella</taxon>
    </lineage>
</organism>
<feature type="chain" id="PRO_5011717253" evidence="1">
    <location>
        <begin position="21"/>
        <end position="250"/>
    </location>
</feature>
<evidence type="ECO:0000256" key="1">
    <source>
        <dbReference type="SAM" id="SignalP"/>
    </source>
</evidence>
<protein>
    <submittedName>
        <fullName evidence="2">Uncharacterized protein</fullName>
    </submittedName>
</protein>
<keyword evidence="3" id="KW-1185">Reference proteome</keyword>
<sequence>MRVIHALGLAAAVLCGAARADGLADLKGALGRMQAHTPVKATLETRTWRKVGEGKEAEEFNGAATITVEDGGQGLRLQYPRDLLARLDAENQGTAKNPNAKTPTIYALREVGPDDLRPMTSAAEALARNVERTVYKSEKPATHNGKPARLLTFSVPINTLSDRQRKHLKEFEGTLEVWIGAEGTPLASRLDLHGSGRAFVVVSFEFRQEEQCTYALSGDRLLMTRNEKKIFNAGAGEKSEERMVRTLQAG</sequence>
<evidence type="ECO:0000313" key="2">
    <source>
        <dbReference type="EMBL" id="SFU67276.1"/>
    </source>
</evidence>
<dbReference type="Proteomes" id="UP000199391">
    <property type="component" value="Unassembled WGS sequence"/>
</dbReference>
<dbReference type="RefSeq" id="WP_093555293.1">
    <property type="nucleotide sequence ID" value="NZ_FPBO01000007.1"/>
</dbReference>
<name>A0A1I7I3F3_9BURK</name>
<keyword evidence="1" id="KW-0732">Signal</keyword>
<evidence type="ECO:0000313" key="3">
    <source>
        <dbReference type="Proteomes" id="UP000199391"/>
    </source>
</evidence>
<proteinExistence type="predicted"/>
<gene>
    <name evidence="2" type="ORF">SAMN05216552_100754</name>
</gene>
<dbReference type="OrthoDB" id="5704176at2"/>
<feature type="signal peptide" evidence="1">
    <location>
        <begin position="1"/>
        <end position="20"/>
    </location>
</feature>
<dbReference type="EMBL" id="FPBO01000007">
    <property type="protein sequence ID" value="SFU67276.1"/>
    <property type="molecule type" value="Genomic_DNA"/>
</dbReference>
<dbReference type="AlphaFoldDB" id="A0A1I7I3F3"/>
<reference evidence="3" key="1">
    <citation type="submission" date="2016-10" db="EMBL/GenBank/DDBJ databases">
        <authorList>
            <person name="Varghese N."/>
            <person name="Submissions S."/>
        </authorList>
    </citation>
    <scope>NUCLEOTIDE SEQUENCE [LARGE SCALE GENOMIC DNA]</scope>
    <source>
        <strain evidence="3">CGMCC 1.11014</strain>
    </source>
</reference>
<accession>A0A1I7I3F3</accession>